<dbReference type="GO" id="GO:0016746">
    <property type="term" value="F:acyltransferase activity"/>
    <property type="evidence" value="ECO:0007669"/>
    <property type="project" value="UniProtKB-KW"/>
</dbReference>
<keyword evidence="7 9" id="KW-0012">Acyltransferase</keyword>
<accession>A0A8J3DX68</accession>
<evidence type="ECO:0000256" key="2">
    <source>
        <dbReference type="ARBA" id="ARBA00022679"/>
    </source>
</evidence>
<evidence type="ECO:0000313" key="9">
    <source>
        <dbReference type="EMBL" id="GHD15552.1"/>
    </source>
</evidence>
<evidence type="ECO:0000256" key="1">
    <source>
        <dbReference type="ARBA" id="ARBA00004370"/>
    </source>
</evidence>
<dbReference type="GO" id="GO:0016020">
    <property type="term" value="C:membrane"/>
    <property type="evidence" value="ECO:0007669"/>
    <property type="project" value="UniProtKB-SubCell"/>
</dbReference>
<dbReference type="Pfam" id="PF01553">
    <property type="entry name" value="Acyltransferase"/>
    <property type="match status" value="1"/>
</dbReference>
<evidence type="ECO:0000256" key="5">
    <source>
        <dbReference type="ARBA" id="ARBA00023098"/>
    </source>
</evidence>
<evidence type="ECO:0000313" key="10">
    <source>
        <dbReference type="Proteomes" id="UP000630142"/>
    </source>
</evidence>
<comment type="caution">
    <text evidence="9">The sequence shown here is derived from an EMBL/GenBank/DDBJ whole genome shotgun (WGS) entry which is preliminary data.</text>
</comment>
<evidence type="ECO:0000256" key="7">
    <source>
        <dbReference type="ARBA" id="ARBA00023315"/>
    </source>
</evidence>
<keyword evidence="6" id="KW-0472">Membrane</keyword>
<keyword evidence="3" id="KW-0812">Transmembrane</keyword>
<reference evidence="9" key="1">
    <citation type="journal article" date="2014" name="Int. J. Syst. Evol. Microbiol.">
        <title>Complete genome sequence of Corynebacterium casei LMG S-19264T (=DSM 44701T), isolated from a smear-ripened cheese.</title>
        <authorList>
            <consortium name="US DOE Joint Genome Institute (JGI-PGF)"/>
            <person name="Walter F."/>
            <person name="Albersmeier A."/>
            <person name="Kalinowski J."/>
            <person name="Ruckert C."/>
        </authorList>
    </citation>
    <scope>NUCLEOTIDE SEQUENCE</scope>
    <source>
        <strain evidence="9">KCTC 42249</strain>
    </source>
</reference>
<dbReference type="RefSeq" id="WP_189503888.1">
    <property type="nucleotide sequence ID" value="NZ_BMZQ01000002.1"/>
</dbReference>
<keyword evidence="4" id="KW-1133">Transmembrane helix</keyword>
<dbReference type="PANTHER" id="PTHR23063">
    <property type="entry name" value="PHOSPHOLIPID ACYLTRANSFERASE"/>
    <property type="match status" value="1"/>
</dbReference>
<feature type="domain" description="Phospholipid/glycerol acyltransferase" evidence="8">
    <location>
        <begin position="67"/>
        <end position="186"/>
    </location>
</feature>
<dbReference type="InterPro" id="IPR002123">
    <property type="entry name" value="Plipid/glycerol_acylTrfase"/>
</dbReference>
<dbReference type="PANTHER" id="PTHR23063:SF52">
    <property type="entry name" value="LYSOPHOSPHATIDYLCHOLINE ACYLTRANSFERASE"/>
    <property type="match status" value="1"/>
</dbReference>
<dbReference type="GO" id="GO:0006629">
    <property type="term" value="P:lipid metabolic process"/>
    <property type="evidence" value="ECO:0007669"/>
    <property type="project" value="UniProtKB-KW"/>
</dbReference>
<dbReference type="SUPFAM" id="SSF69593">
    <property type="entry name" value="Glycerol-3-phosphate (1)-acyltransferase"/>
    <property type="match status" value="1"/>
</dbReference>
<keyword evidence="5" id="KW-0443">Lipid metabolism</keyword>
<reference evidence="9" key="2">
    <citation type="submission" date="2020-09" db="EMBL/GenBank/DDBJ databases">
        <authorList>
            <person name="Sun Q."/>
            <person name="Kim S."/>
        </authorList>
    </citation>
    <scope>NUCLEOTIDE SEQUENCE</scope>
    <source>
        <strain evidence="9">KCTC 42249</strain>
    </source>
</reference>
<comment type="subcellular location">
    <subcellularLocation>
        <location evidence="1">Membrane</location>
    </subcellularLocation>
</comment>
<sequence length="268" mass="29146">MSAKLRFIWTIAAVFLLTLVLAPYQAFAHWTRWVDPTSAPRLWYRIAARILRLRILNFGKVETGRPLLIAANHISWTDVIVLGSVFKGSFIAKGEVGTWPVVGPLARLQGTILVDRQNKRSSGNQVSELASSLANGRATLLFAEGTTSDGTSLLPFKTTLFGAARSAITEAGAAEVLIQPVAIAYTRLGGLPMGRRLRGLVAWTGDEDLLTHLKRLLSLPPVTVELHWGEPVVFTAATDRKQASREVEERVRTLFTAALAAPAPSSRG</sequence>
<dbReference type="AlphaFoldDB" id="A0A8J3DX68"/>
<evidence type="ECO:0000259" key="8">
    <source>
        <dbReference type="SMART" id="SM00563"/>
    </source>
</evidence>
<gene>
    <name evidence="9" type="ORF">GCM10016234_22600</name>
</gene>
<evidence type="ECO:0000256" key="3">
    <source>
        <dbReference type="ARBA" id="ARBA00022692"/>
    </source>
</evidence>
<keyword evidence="10" id="KW-1185">Reference proteome</keyword>
<name>A0A8J3DX68_9HYPH</name>
<dbReference type="Proteomes" id="UP000630142">
    <property type="component" value="Unassembled WGS sequence"/>
</dbReference>
<evidence type="ECO:0000256" key="4">
    <source>
        <dbReference type="ARBA" id="ARBA00022989"/>
    </source>
</evidence>
<evidence type="ECO:0000256" key="6">
    <source>
        <dbReference type="ARBA" id="ARBA00023136"/>
    </source>
</evidence>
<dbReference type="CDD" id="cd07989">
    <property type="entry name" value="LPLAT_AGPAT-like"/>
    <property type="match status" value="1"/>
</dbReference>
<keyword evidence="2" id="KW-0808">Transferase</keyword>
<dbReference type="SMART" id="SM00563">
    <property type="entry name" value="PlsC"/>
    <property type="match status" value="1"/>
</dbReference>
<protein>
    <submittedName>
        <fullName evidence="9">1-acyl-sn-glycerol-3-phosphate acyltransferase</fullName>
    </submittedName>
</protein>
<proteinExistence type="predicted"/>
<organism evidence="9 10">
    <name type="scientific">Tianweitania populi</name>
    <dbReference type="NCBI Taxonomy" id="1607949"/>
    <lineage>
        <taxon>Bacteria</taxon>
        <taxon>Pseudomonadati</taxon>
        <taxon>Pseudomonadota</taxon>
        <taxon>Alphaproteobacteria</taxon>
        <taxon>Hyphomicrobiales</taxon>
        <taxon>Phyllobacteriaceae</taxon>
        <taxon>Tianweitania</taxon>
    </lineage>
</organism>
<dbReference type="EMBL" id="BMZQ01000002">
    <property type="protein sequence ID" value="GHD15552.1"/>
    <property type="molecule type" value="Genomic_DNA"/>
</dbReference>